<protein>
    <submittedName>
        <fullName evidence="1">Uncharacterized protein</fullName>
    </submittedName>
</protein>
<organism evidence="1 2">
    <name type="scientific">Colletotrichum paranaense</name>
    <dbReference type="NCBI Taxonomy" id="1914294"/>
    <lineage>
        <taxon>Eukaryota</taxon>
        <taxon>Fungi</taxon>
        <taxon>Dikarya</taxon>
        <taxon>Ascomycota</taxon>
        <taxon>Pezizomycotina</taxon>
        <taxon>Sordariomycetes</taxon>
        <taxon>Hypocreomycetidae</taxon>
        <taxon>Glomerellales</taxon>
        <taxon>Glomerellaceae</taxon>
        <taxon>Colletotrichum</taxon>
        <taxon>Colletotrichum acutatum species complex</taxon>
    </lineage>
</organism>
<evidence type="ECO:0000313" key="1">
    <source>
        <dbReference type="EMBL" id="KAK1533133.1"/>
    </source>
</evidence>
<dbReference type="EMBL" id="MOPA01000008">
    <property type="protein sequence ID" value="KAK1533133.1"/>
    <property type="molecule type" value="Genomic_DNA"/>
</dbReference>
<comment type="caution">
    <text evidence="1">The sequence shown here is derived from an EMBL/GenBank/DDBJ whole genome shotgun (WGS) entry which is preliminary data.</text>
</comment>
<dbReference type="GeneID" id="85378004"/>
<dbReference type="Proteomes" id="UP001241169">
    <property type="component" value="Unassembled WGS sequence"/>
</dbReference>
<keyword evidence="2" id="KW-1185">Reference proteome</keyword>
<accession>A0ABQ9SDK3</accession>
<dbReference type="RefSeq" id="XP_060346287.1">
    <property type="nucleotide sequence ID" value="XM_060494105.1"/>
</dbReference>
<reference evidence="1 2" key="1">
    <citation type="submission" date="2016-10" db="EMBL/GenBank/DDBJ databases">
        <title>The genome sequence of Colletotrichum fioriniae PJ7.</title>
        <authorList>
            <person name="Baroncelli R."/>
        </authorList>
    </citation>
    <scope>NUCLEOTIDE SEQUENCE [LARGE SCALE GENOMIC DNA]</scope>
    <source>
        <strain evidence="1 2">IMI 384185</strain>
    </source>
</reference>
<name>A0ABQ9SDK3_9PEZI</name>
<proteinExistence type="predicted"/>
<sequence>MFNLPFGDPGVAIVNEILQYVRKGDIVVDASNENYKTCHARQQLFSPFDVAYIATSHNKGASVVSLCPSSFGTTQIALIPKIKGMRAVAPNPVANSVIKARTSGSRQPIWDMFPSAATSFHELFNLIPGNENTFISAPQQEEYQVSRMLKLNYANSVKNPEMYTVVATAYDYTSNSVADSTGNRIEFSSGYITQG</sequence>
<gene>
    <name evidence="1" type="ORF">CPAR01_09841</name>
</gene>
<evidence type="ECO:0000313" key="2">
    <source>
        <dbReference type="Proteomes" id="UP001241169"/>
    </source>
</evidence>